<gene>
    <name evidence="1" type="ORF">OM075_07720</name>
</gene>
<reference evidence="1" key="1">
    <citation type="submission" date="2022-10" db="EMBL/GenBank/DDBJ databases">
        <authorList>
            <person name="Yu W.X."/>
        </authorList>
    </citation>
    <scope>NUCLEOTIDE SEQUENCE</scope>
    <source>
        <strain evidence="1">AAT</strain>
    </source>
</reference>
<proteinExistence type="predicted"/>
<organism evidence="1 2">
    <name type="scientific">Plebeiibacterium sediminum</name>
    <dbReference type="NCBI Taxonomy" id="2992112"/>
    <lineage>
        <taxon>Bacteria</taxon>
        <taxon>Pseudomonadati</taxon>
        <taxon>Bacteroidota</taxon>
        <taxon>Bacteroidia</taxon>
        <taxon>Marinilabiliales</taxon>
        <taxon>Marinilabiliaceae</taxon>
        <taxon>Plebeiibacterium</taxon>
    </lineage>
</organism>
<keyword evidence="2" id="KW-1185">Reference proteome</keyword>
<evidence type="ECO:0000313" key="2">
    <source>
        <dbReference type="Proteomes" id="UP001209229"/>
    </source>
</evidence>
<accession>A0AAE3M3X5</accession>
<dbReference type="RefSeq" id="WP_301189915.1">
    <property type="nucleotide sequence ID" value="NZ_JAPDPJ010000013.1"/>
</dbReference>
<dbReference type="Proteomes" id="UP001209229">
    <property type="component" value="Unassembled WGS sequence"/>
</dbReference>
<protein>
    <submittedName>
        <fullName evidence="1">Uncharacterized protein</fullName>
    </submittedName>
</protein>
<dbReference type="EMBL" id="JAPDPJ010000013">
    <property type="protein sequence ID" value="MCW3786350.1"/>
    <property type="molecule type" value="Genomic_DNA"/>
</dbReference>
<sequence>MNKEALLNIILSDINEVETLLKSFQGSEEIPAAFIDLTERKMTHVIEEFALLKSLTQNPSPSKPHTTVVEQKAEPVIVETKETQVEAPATPDIKEEKVVVVEELKEEQPQIIEPVPVVTEDTNPIVEEKIITEVTTEEVKAPVEKVEIEEEVIITAKSEIIETPAPEPKKEEVKEDTAKTLGESLIGEKKSVNDLIANNKESKLQQTLMGKPVADLTKSLGLNDRFMFQRELFEGKADVMKQTLLQLNEMPDFNTAQAFISSNFSWDNEQEATQAFYSYIKRKYY</sequence>
<dbReference type="AlphaFoldDB" id="A0AAE3M3X5"/>
<comment type="caution">
    <text evidence="1">The sequence shown here is derived from an EMBL/GenBank/DDBJ whole genome shotgun (WGS) entry which is preliminary data.</text>
</comment>
<evidence type="ECO:0000313" key="1">
    <source>
        <dbReference type="EMBL" id="MCW3786350.1"/>
    </source>
</evidence>
<name>A0AAE3M3X5_9BACT</name>